<dbReference type="Gene3D" id="3.30.70.1440">
    <property type="entry name" value="Multidrug efflux transporter AcrB pore domain"/>
    <property type="match status" value="1"/>
</dbReference>
<feature type="region of interest" description="Disordered" evidence="1">
    <location>
        <begin position="1043"/>
        <end position="1102"/>
    </location>
</feature>
<evidence type="ECO:0000313" key="3">
    <source>
        <dbReference type="EMBL" id="MBB4883002.1"/>
    </source>
</evidence>
<dbReference type="SUPFAM" id="SSF82866">
    <property type="entry name" value="Multidrug efflux transporter AcrB transmembrane domain"/>
    <property type="match status" value="2"/>
</dbReference>
<dbReference type="RefSeq" id="WP_135028169.1">
    <property type="nucleotide sequence ID" value="NZ_BMLA01000001.1"/>
</dbReference>
<dbReference type="Gene3D" id="3.30.70.1430">
    <property type="entry name" value="Multidrug efflux transporter AcrB pore domain"/>
    <property type="match status" value="2"/>
</dbReference>
<dbReference type="OrthoDB" id="3306666at2"/>
<protein>
    <submittedName>
        <fullName evidence="3">HAE1 family hydrophobic/amphiphilic exporter-1</fullName>
    </submittedName>
</protein>
<evidence type="ECO:0000313" key="4">
    <source>
        <dbReference type="Proteomes" id="UP000560081"/>
    </source>
</evidence>
<feature type="transmembrane region" description="Helical" evidence="2">
    <location>
        <begin position="921"/>
        <end position="942"/>
    </location>
</feature>
<gene>
    <name evidence="3" type="ORF">BJ976_001353</name>
</gene>
<feature type="transmembrane region" description="Helical" evidence="2">
    <location>
        <begin position="404"/>
        <end position="426"/>
    </location>
</feature>
<dbReference type="EMBL" id="JACHMC010000001">
    <property type="protein sequence ID" value="MBB4883002.1"/>
    <property type="molecule type" value="Genomic_DNA"/>
</dbReference>
<feature type="transmembrane region" description="Helical" evidence="2">
    <location>
        <begin position="544"/>
        <end position="565"/>
    </location>
</feature>
<evidence type="ECO:0000256" key="1">
    <source>
        <dbReference type="SAM" id="MobiDB-lite"/>
    </source>
</evidence>
<name>A0A4Y8X426_9MICC</name>
<keyword evidence="4" id="KW-1185">Reference proteome</keyword>
<dbReference type="Gene3D" id="3.30.70.1320">
    <property type="entry name" value="Multidrug efflux transporter AcrB pore domain like"/>
    <property type="match status" value="1"/>
</dbReference>
<keyword evidence="2" id="KW-1133">Transmembrane helix</keyword>
<evidence type="ECO:0000256" key="2">
    <source>
        <dbReference type="SAM" id="Phobius"/>
    </source>
</evidence>
<dbReference type="Gene3D" id="1.20.1640.10">
    <property type="entry name" value="Multidrug efflux transporter AcrB transmembrane domain"/>
    <property type="match status" value="2"/>
</dbReference>
<dbReference type="SUPFAM" id="SSF82714">
    <property type="entry name" value="Multidrug efflux transporter AcrB TolC docking domain, DN and DC subdomains"/>
    <property type="match status" value="2"/>
</dbReference>
<proteinExistence type="predicted"/>
<feature type="transmembrane region" description="Helical" evidence="2">
    <location>
        <begin position="869"/>
        <end position="888"/>
    </location>
</feature>
<accession>A0A4Y8X426</accession>
<feature type="transmembrane region" description="Helical" evidence="2">
    <location>
        <begin position="479"/>
        <end position="506"/>
    </location>
</feature>
<feature type="transmembrane region" description="Helical" evidence="2">
    <location>
        <begin position="377"/>
        <end position="398"/>
    </location>
</feature>
<sequence>MGALSRSSLSRRALVALVTVFIAVFGVLSAGQLKRELIPSLELPVISVSTTYPGASPEVVDAQVGEPLETALQAVEGLESSRSTSASSFNSVTLEFEYGTDLTRARSQVDRVISNLQAQLPEEAETTSFAGSVSDFPVVFLALSGDADLNELRRRAEDVLVPRLQKVDGVRGAQVIGGTEEFVSVVPDQAALAAAGLTAQDITTALEENAGLFPIGQVTADEVTYPVQAGAPVEDLDDLRAVTVVPAEDAASAPADAGGGGPGTPAPAPQRLGDVAEVSLGAADPASVTRTDGVETLSVSVTATPDADLVAVSTAVQEILPELESLAGDGARLSVVFDQAPFIEQSIDTLFVEGLLGLGMAVLVIAVFLLSARSTLVTAVSIPLSLLTALIGVAAFGYSLNTLTLGALTISIGRVVDDSIVVVENIRRHMGLGEDKRTAILTGTGEVATAITASTLVSVAVFLPIAFVGGLAGELFRPFAVTTTIALLASLLVALTIVPVLCWWFLRAPRTAEHAVGEADRPRAADDRLARAYRPVLRWTQRHAVATLAASVALLAGTAALIPLIPTNLLGDSGQNSFVVTAQQPSGTSLETTSRAAERIEEVLLSTEGVDTVQFTAGSAGGFLGGFGGQSSDEAQFTVTTDPDADQEALRDGVRGRLEALQDVGTVEVSAQQGPSGEQDVTVQVTAPDPESLDAAAESVAAQLRGVEGAREVSTAAARTRPTFQVDVDTQAAAEAGLTEEAVSGQVAAALQAVPIGDVRFGFEEFTVRLGDPSPVTSLQQLREVPVQTPSGPVALETLAEVSQEDVPSQVTSSNGERTAEVTVTPASDDLGAVAGRVSDVVEGLELPDGVTATVGGAATQQQETFRDLGLALLAAIAAVYVVMVATFNSLRQPFVLLVSIPFAATGVFLALLLTGTALGVATLIGVLMLVGIVVTNAIVLIDLINQYRRHRGLGLDEAIELGALNRVRPVVMTALATVLAMLPMALGVTGQGGFISQPLAVAVVGGLVSSTLLTLVLVPVLYRLTEARGERRLQAEREEAARAERERLEREAAERAAAGPSAAVPESTTGTGAAAARPVRSGLRGRISRAGTAMRSRLRRA</sequence>
<dbReference type="AlphaFoldDB" id="A0A4Y8X426"/>
<feature type="transmembrane region" description="Helical" evidence="2">
    <location>
        <begin position="971"/>
        <end position="989"/>
    </location>
</feature>
<dbReference type="Gene3D" id="3.30.2090.10">
    <property type="entry name" value="Multidrug efflux transporter AcrB TolC docking domain, DN and DC subdomains"/>
    <property type="match status" value="2"/>
</dbReference>
<dbReference type="SUPFAM" id="SSF82693">
    <property type="entry name" value="Multidrug efflux transporter AcrB pore domain, PN1, PN2, PC1 and PC2 subdomains"/>
    <property type="match status" value="3"/>
</dbReference>
<feature type="transmembrane region" description="Helical" evidence="2">
    <location>
        <begin position="1001"/>
        <end position="1023"/>
    </location>
</feature>
<dbReference type="PRINTS" id="PR00702">
    <property type="entry name" value="ACRIFLAVINRP"/>
</dbReference>
<comment type="caution">
    <text evidence="3">The sequence shown here is derived from an EMBL/GenBank/DDBJ whole genome shotgun (WGS) entry which is preliminary data.</text>
</comment>
<keyword evidence="2" id="KW-0472">Membrane</keyword>
<feature type="region of interest" description="Disordered" evidence="1">
    <location>
        <begin position="251"/>
        <end position="271"/>
    </location>
</feature>
<keyword evidence="2" id="KW-0812">Transmembrane</keyword>
<dbReference type="PANTHER" id="PTHR32063:SF0">
    <property type="entry name" value="SWARMING MOTILITY PROTEIN SWRC"/>
    <property type="match status" value="1"/>
</dbReference>
<dbReference type="PANTHER" id="PTHR32063">
    <property type="match status" value="1"/>
</dbReference>
<dbReference type="Proteomes" id="UP000560081">
    <property type="component" value="Unassembled WGS sequence"/>
</dbReference>
<feature type="transmembrane region" description="Helical" evidence="2">
    <location>
        <begin position="447"/>
        <end position="467"/>
    </location>
</feature>
<dbReference type="GO" id="GO:0005886">
    <property type="term" value="C:plasma membrane"/>
    <property type="evidence" value="ECO:0007669"/>
    <property type="project" value="TreeGrafter"/>
</dbReference>
<dbReference type="GO" id="GO:0042910">
    <property type="term" value="F:xenobiotic transmembrane transporter activity"/>
    <property type="evidence" value="ECO:0007669"/>
    <property type="project" value="TreeGrafter"/>
</dbReference>
<feature type="compositionally biased region" description="Basic and acidic residues" evidence="1">
    <location>
        <begin position="1043"/>
        <end position="1055"/>
    </location>
</feature>
<feature type="transmembrane region" description="Helical" evidence="2">
    <location>
        <begin position="350"/>
        <end position="370"/>
    </location>
</feature>
<organism evidence="3 4">
    <name type="scientific">Micrococcus flavus</name>
    <dbReference type="NCBI Taxonomy" id="384602"/>
    <lineage>
        <taxon>Bacteria</taxon>
        <taxon>Bacillati</taxon>
        <taxon>Actinomycetota</taxon>
        <taxon>Actinomycetes</taxon>
        <taxon>Micrococcales</taxon>
        <taxon>Micrococcaceae</taxon>
        <taxon>Micrococcus</taxon>
    </lineage>
</organism>
<dbReference type="InterPro" id="IPR027463">
    <property type="entry name" value="AcrB_DN_DC_subdom"/>
</dbReference>
<feature type="transmembrane region" description="Helical" evidence="2">
    <location>
        <begin position="895"/>
        <end position="915"/>
    </location>
</feature>
<dbReference type="Pfam" id="PF00873">
    <property type="entry name" value="ACR_tran"/>
    <property type="match status" value="1"/>
</dbReference>
<reference evidence="3 4" key="1">
    <citation type="submission" date="2020-08" db="EMBL/GenBank/DDBJ databases">
        <title>Sequencing the genomes of 1000 actinobacteria strains.</title>
        <authorList>
            <person name="Klenk H.-P."/>
        </authorList>
    </citation>
    <scope>NUCLEOTIDE SEQUENCE [LARGE SCALE GENOMIC DNA]</scope>
    <source>
        <strain evidence="3 4">DSM 19079</strain>
    </source>
</reference>
<dbReference type="InterPro" id="IPR001036">
    <property type="entry name" value="Acrflvin-R"/>
</dbReference>